<dbReference type="AlphaFoldDB" id="A0A9W6MDL6"/>
<gene>
    <name evidence="1" type="ORF">GCM10017600_36330</name>
</gene>
<reference evidence="1" key="1">
    <citation type="journal article" date="2014" name="Int. J. Syst. Evol. Microbiol.">
        <title>Complete genome sequence of Corynebacterium casei LMG S-19264T (=DSM 44701T), isolated from a smear-ripened cheese.</title>
        <authorList>
            <consortium name="US DOE Joint Genome Institute (JGI-PGF)"/>
            <person name="Walter F."/>
            <person name="Albersmeier A."/>
            <person name="Kalinowski J."/>
            <person name="Ruckert C."/>
        </authorList>
    </citation>
    <scope>NUCLEOTIDE SEQUENCE</scope>
    <source>
        <strain evidence="1">VKM Ac-2007</strain>
    </source>
</reference>
<name>A0A9W6MDL6_9ACTN</name>
<dbReference type="EMBL" id="BSEV01000007">
    <property type="protein sequence ID" value="GLK10227.1"/>
    <property type="molecule type" value="Genomic_DNA"/>
</dbReference>
<organism evidence="1 2">
    <name type="scientific">Streptosporangium carneum</name>
    <dbReference type="NCBI Taxonomy" id="47481"/>
    <lineage>
        <taxon>Bacteria</taxon>
        <taxon>Bacillati</taxon>
        <taxon>Actinomycetota</taxon>
        <taxon>Actinomycetes</taxon>
        <taxon>Streptosporangiales</taxon>
        <taxon>Streptosporangiaceae</taxon>
        <taxon>Streptosporangium</taxon>
    </lineage>
</organism>
<protein>
    <submittedName>
        <fullName evidence="1">Uncharacterized protein</fullName>
    </submittedName>
</protein>
<sequence>MILLLSTACTTGGPTLDEAAQVLAQDAKKLEHLYPATNKKVVDQTGTGGSDFASCAKNETALRSYQLSSDFGSEGRSSPAQRVESFSLLLLDEIKKNGYEMDRNASWARPGRVVSILRKQNPGITFIVLVQESQPNVEVIGKTDCLPGGR</sequence>
<evidence type="ECO:0000313" key="1">
    <source>
        <dbReference type="EMBL" id="GLK10227.1"/>
    </source>
</evidence>
<evidence type="ECO:0000313" key="2">
    <source>
        <dbReference type="Proteomes" id="UP001143474"/>
    </source>
</evidence>
<dbReference type="Proteomes" id="UP001143474">
    <property type="component" value="Unassembled WGS sequence"/>
</dbReference>
<comment type="caution">
    <text evidence="1">The sequence shown here is derived from an EMBL/GenBank/DDBJ whole genome shotgun (WGS) entry which is preliminary data.</text>
</comment>
<dbReference type="RefSeq" id="WP_271218662.1">
    <property type="nucleotide sequence ID" value="NZ_BAAAVD010000042.1"/>
</dbReference>
<keyword evidence="2" id="KW-1185">Reference proteome</keyword>
<accession>A0A9W6MDL6</accession>
<proteinExistence type="predicted"/>
<reference evidence="1" key="2">
    <citation type="submission" date="2023-01" db="EMBL/GenBank/DDBJ databases">
        <authorList>
            <person name="Sun Q."/>
            <person name="Evtushenko L."/>
        </authorList>
    </citation>
    <scope>NUCLEOTIDE SEQUENCE</scope>
    <source>
        <strain evidence="1">VKM Ac-2007</strain>
    </source>
</reference>